<dbReference type="EnsemblMetazoa" id="PPA36748.1">
    <property type="protein sequence ID" value="PPA36748.1"/>
    <property type="gene ID" value="WBGene00275117"/>
</dbReference>
<dbReference type="PROSITE" id="PS50252">
    <property type="entry name" value="TBOX_3"/>
    <property type="match status" value="1"/>
</dbReference>
<evidence type="ECO:0000313" key="7">
    <source>
        <dbReference type="EnsemblMetazoa" id="PPA36748.1"/>
    </source>
</evidence>
<dbReference type="SUPFAM" id="SSF49417">
    <property type="entry name" value="p53-like transcription factors"/>
    <property type="match status" value="1"/>
</dbReference>
<keyword evidence="3 6" id="KW-0238">DNA-binding</keyword>
<evidence type="ECO:0000256" key="2">
    <source>
        <dbReference type="ARBA" id="ARBA00023015"/>
    </source>
</evidence>
<keyword evidence="2" id="KW-0805">Transcription regulation</keyword>
<evidence type="ECO:0000256" key="3">
    <source>
        <dbReference type="ARBA" id="ARBA00023125"/>
    </source>
</evidence>
<evidence type="ECO:0000256" key="6">
    <source>
        <dbReference type="PROSITE-ProRule" id="PRU00201"/>
    </source>
</evidence>
<accession>A0A2A6BPH1</accession>
<dbReference type="InterPro" id="IPR046360">
    <property type="entry name" value="T-box_DNA-bd"/>
</dbReference>
<dbReference type="AlphaFoldDB" id="A0A2A6BPH1"/>
<gene>
    <name evidence="7" type="primary">WBGene00275117</name>
</gene>
<dbReference type="GO" id="GO:0000981">
    <property type="term" value="F:DNA-binding transcription factor activity, RNA polymerase II-specific"/>
    <property type="evidence" value="ECO:0000318"/>
    <property type="project" value="GO_Central"/>
</dbReference>
<comment type="subcellular location">
    <subcellularLocation>
        <location evidence="1 6">Nucleus</location>
    </subcellularLocation>
</comment>
<dbReference type="InterPro" id="IPR008967">
    <property type="entry name" value="p53-like_TF_DNA-bd_sf"/>
</dbReference>
<dbReference type="Pfam" id="PF00907">
    <property type="entry name" value="T-box"/>
    <property type="match status" value="1"/>
</dbReference>
<keyword evidence="8" id="KW-1185">Reference proteome</keyword>
<dbReference type="InterPro" id="IPR018186">
    <property type="entry name" value="TF_T-box_CS"/>
</dbReference>
<dbReference type="GO" id="GO:0001708">
    <property type="term" value="P:cell fate specification"/>
    <property type="evidence" value="ECO:0000318"/>
    <property type="project" value="GO_Central"/>
</dbReference>
<dbReference type="InterPro" id="IPR001699">
    <property type="entry name" value="TF_T-box"/>
</dbReference>
<dbReference type="Gene3D" id="2.60.40.820">
    <property type="entry name" value="Transcription factor, T-box"/>
    <property type="match status" value="1"/>
</dbReference>
<sequence>MTDDLLTDDQEITVALQNENIWKEFHDNATEMLVTRPGRQLFPKLAFKISGLDEKAQYKVTVIITRSDNLKYRYRAGKWQKECESDEEVGKCGNVVYHLRGIEQTGEEWMRGVTDFGHFKITNDKERSDHHMVFVQANHKYTPYVHIVDSQDHQPLEMTSFLTVTTYNNPAIKQLKVVHNGFAKNHTKNYQVISSRKRPLEDSHPLQSHPHPSTITPPVFTSPLFPTPPQTPTLNSIVHDRLSPNPLIFNSPLPISDTSQFQYHSDHDAYPQYYRNFLHSVTPQRPDYTTNSTGDVFAQAQAEIFDDDELLQFLGI</sequence>
<dbReference type="GO" id="GO:0006357">
    <property type="term" value="P:regulation of transcription by RNA polymerase II"/>
    <property type="evidence" value="ECO:0000318"/>
    <property type="project" value="GO_Central"/>
</dbReference>
<dbReference type="InterPro" id="IPR036960">
    <property type="entry name" value="T-box_sf"/>
</dbReference>
<evidence type="ECO:0000256" key="1">
    <source>
        <dbReference type="ARBA" id="ARBA00004123"/>
    </source>
</evidence>
<dbReference type="PROSITE" id="PS01283">
    <property type="entry name" value="TBOX_1"/>
    <property type="match status" value="1"/>
</dbReference>
<name>A0A2A6BPH1_PRIPA</name>
<keyword evidence="4" id="KW-0804">Transcription</keyword>
<evidence type="ECO:0000256" key="5">
    <source>
        <dbReference type="ARBA" id="ARBA00023242"/>
    </source>
</evidence>
<protein>
    <submittedName>
        <fullName evidence="7">Uncharacterized protein</fullName>
    </submittedName>
</protein>
<dbReference type="PRINTS" id="PR00937">
    <property type="entry name" value="TBOX"/>
</dbReference>
<accession>A0A8R1UR90</accession>
<organism evidence="7 8">
    <name type="scientific">Pristionchus pacificus</name>
    <name type="common">Parasitic nematode worm</name>
    <dbReference type="NCBI Taxonomy" id="54126"/>
    <lineage>
        <taxon>Eukaryota</taxon>
        <taxon>Metazoa</taxon>
        <taxon>Ecdysozoa</taxon>
        <taxon>Nematoda</taxon>
        <taxon>Chromadorea</taxon>
        <taxon>Rhabditida</taxon>
        <taxon>Rhabditina</taxon>
        <taxon>Diplogasteromorpha</taxon>
        <taxon>Diplogasteroidea</taxon>
        <taxon>Neodiplogasteridae</taxon>
        <taxon>Pristionchus</taxon>
    </lineage>
</organism>
<comment type="caution">
    <text evidence="6">Lacks conserved residue(s) required for the propagation of feature annotation.</text>
</comment>
<dbReference type="SMART" id="SM00425">
    <property type="entry name" value="TBOX"/>
    <property type="match status" value="1"/>
</dbReference>
<dbReference type="GO" id="GO:0000978">
    <property type="term" value="F:RNA polymerase II cis-regulatory region sequence-specific DNA binding"/>
    <property type="evidence" value="ECO:0000318"/>
    <property type="project" value="GO_Central"/>
</dbReference>
<reference evidence="7" key="2">
    <citation type="submission" date="2022-06" db="UniProtKB">
        <authorList>
            <consortium name="EnsemblMetazoa"/>
        </authorList>
    </citation>
    <scope>IDENTIFICATION</scope>
    <source>
        <strain evidence="7">PS312</strain>
    </source>
</reference>
<dbReference type="GO" id="GO:0000785">
    <property type="term" value="C:chromatin"/>
    <property type="evidence" value="ECO:0000318"/>
    <property type="project" value="GO_Central"/>
</dbReference>
<dbReference type="GO" id="GO:0005634">
    <property type="term" value="C:nucleus"/>
    <property type="evidence" value="ECO:0000318"/>
    <property type="project" value="GO_Central"/>
</dbReference>
<reference evidence="8" key="1">
    <citation type="journal article" date="2008" name="Nat. Genet.">
        <title>The Pristionchus pacificus genome provides a unique perspective on nematode lifestyle and parasitism.</title>
        <authorList>
            <person name="Dieterich C."/>
            <person name="Clifton S.W."/>
            <person name="Schuster L.N."/>
            <person name="Chinwalla A."/>
            <person name="Delehaunty K."/>
            <person name="Dinkelacker I."/>
            <person name="Fulton L."/>
            <person name="Fulton R."/>
            <person name="Godfrey J."/>
            <person name="Minx P."/>
            <person name="Mitreva M."/>
            <person name="Roeseler W."/>
            <person name="Tian H."/>
            <person name="Witte H."/>
            <person name="Yang S.P."/>
            <person name="Wilson R.K."/>
            <person name="Sommer R.J."/>
        </authorList>
    </citation>
    <scope>NUCLEOTIDE SEQUENCE [LARGE SCALE GENOMIC DNA]</scope>
    <source>
        <strain evidence="8">PS312</strain>
    </source>
</reference>
<dbReference type="Proteomes" id="UP000005239">
    <property type="component" value="Unassembled WGS sequence"/>
</dbReference>
<dbReference type="PANTHER" id="PTHR11267:SF204">
    <property type="entry name" value="SPADETAIL"/>
    <property type="match status" value="1"/>
</dbReference>
<keyword evidence="5 6" id="KW-0539">Nucleus</keyword>
<dbReference type="OrthoDB" id="7442607at2759"/>
<evidence type="ECO:0000256" key="4">
    <source>
        <dbReference type="ARBA" id="ARBA00023163"/>
    </source>
</evidence>
<proteinExistence type="predicted"/>
<dbReference type="CDD" id="cd00182">
    <property type="entry name" value="T-box"/>
    <property type="match status" value="1"/>
</dbReference>
<dbReference type="GO" id="GO:0045893">
    <property type="term" value="P:positive regulation of DNA-templated transcription"/>
    <property type="evidence" value="ECO:0007669"/>
    <property type="project" value="InterPro"/>
</dbReference>
<dbReference type="PANTHER" id="PTHR11267">
    <property type="entry name" value="T-BOX PROTEIN-RELATED"/>
    <property type="match status" value="1"/>
</dbReference>
<evidence type="ECO:0000313" key="8">
    <source>
        <dbReference type="Proteomes" id="UP000005239"/>
    </source>
</evidence>